<dbReference type="GO" id="GO:0006021">
    <property type="term" value="P:inositol biosynthetic process"/>
    <property type="evidence" value="ECO:0007669"/>
    <property type="project" value="UniProtKB-UniPathway"/>
</dbReference>
<dbReference type="PANTHER" id="PTHR11510">
    <property type="entry name" value="MYO-INOSITOL-1 PHOSPHATE SYNTHASE"/>
    <property type="match status" value="1"/>
</dbReference>
<dbReference type="Gene3D" id="3.40.50.720">
    <property type="entry name" value="NAD(P)-binding Rossmann-like Domain"/>
    <property type="match status" value="2"/>
</dbReference>
<sequence length="701" mass="80474">MYVQKCLHARDLTFKSETSYTLRGSKPEKQYIYRRVYVGSVIYKVTNMENFKGINLCAGKQSISNIFGKDGKDDFKVVFNKKEDNNFVYSTYDHIETEVIKNKKNGEIICKNVKNTYEIMVEKIKEKKLGVLIVGIGGNNATTMLGGICANSYNLSYINKYDIKKPNYLGSIFLSSNIRLGYDKEKREHTFCPIHKLTEIFNPENIIYGGWDINNLNIKDCLVRNKVFETDLVEKIKHHFDYIPLKSVYFKGNFIAPNQQKRVNNILTGNNKLDILNKVRNQIKNFKNQNNLNDIIILWSGNTEKNIPYIKGVNDTFENLLHACKNNHTSVSPSIIYALAAVLENCPFINSSPQNTLVNAIVQLAQQKGVFIIGNDLKTGQTKIKNFLLDFYFGTGLKPKSIVSYNHLGNNDGKNLSSDLQFYSKKISKSNLICDYVKANEHMYVEDNVENALSFQEEQYCKGDSLVDCTTENDDMQDEYAYAEMIEKQKVNSEIVIKYVPYVGDDKKAIDEYISEIFMNGKNTISIYNVCQDSLLASPILIDLILLVELSQRVYFKTDTSTQRKDSNEKTTLSDCIKVDDGYELHHDILKEKHANFKRMNSVLFLSSLFCKSPFNSEVYKTRHSFFSQMESLCNFIRIICGLPVDAHIDLPYMPDPQYKAPLLISSVFYFLTYKEENEKDANKEAMGKRLNYYSVVTPAK</sequence>
<dbReference type="Proteomes" id="UP000078560">
    <property type="component" value="Unassembled WGS sequence"/>
</dbReference>
<comment type="catalytic activity">
    <reaction evidence="1">
        <text>D-glucose 6-phosphate = 1D-myo-inositol 3-phosphate</text>
        <dbReference type="Rhea" id="RHEA:10716"/>
        <dbReference type="ChEBI" id="CHEBI:58401"/>
        <dbReference type="ChEBI" id="CHEBI:61548"/>
        <dbReference type="EC" id="5.5.1.4"/>
    </reaction>
</comment>
<evidence type="ECO:0000313" key="9">
    <source>
        <dbReference type="EMBL" id="SBT02041.1"/>
    </source>
</evidence>
<dbReference type="SUPFAM" id="SSF55347">
    <property type="entry name" value="Glyceraldehyde-3-phosphate dehydrogenase-like, C-terminal domain"/>
    <property type="match status" value="1"/>
</dbReference>
<evidence type="ECO:0000256" key="2">
    <source>
        <dbReference type="ARBA" id="ARBA00001911"/>
    </source>
</evidence>
<dbReference type="InterPro" id="IPR036291">
    <property type="entry name" value="NAD(P)-bd_dom_sf"/>
</dbReference>
<dbReference type="Proteomes" id="UP000078546">
    <property type="component" value="Unassembled WGS sequence"/>
</dbReference>
<dbReference type="FunFam" id="3.40.50.720:FF:000542">
    <property type="entry name" value="Inositol-3-phosphate synthase 1"/>
    <property type="match status" value="1"/>
</dbReference>
<organism evidence="8 11">
    <name type="scientific">Plasmodium ovale curtisi</name>
    <dbReference type="NCBI Taxonomy" id="864141"/>
    <lineage>
        <taxon>Eukaryota</taxon>
        <taxon>Sar</taxon>
        <taxon>Alveolata</taxon>
        <taxon>Apicomplexa</taxon>
        <taxon>Aconoidasida</taxon>
        <taxon>Haemosporida</taxon>
        <taxon>Plasmodiidae</taxon>
        <taxon>Plasmodium</taxon>
        <taxon>Plasmodium (Plasmodium)</taxon>
    </lineage>
</organism>
<evidence type="ECO:0000256" key="5">
    <source>
        <dbReference type="ARBA" id="ARBA00012125"/>
    </source>
</evidence>
<dbReference type="EMBL" id="FLQU01000365">
    <property type="protein sequence ID" value="SBS84551.1"/>
    <property type="molecule type" value="Genomic_DNA"/>
</dbReference>
<name>A0A1A8VYV3_PLAOA</name>
<evidence type="ECO:0000259" key="7">
    <source>
        <dbReference type="Pfam" id="PF01658"/>
    </source>
</evidence>
<dbReference type="EMBL" id="FLQV01003009">
    <property type="protein sequence ID" value="SBT02041.1"/>
    <property type="molecule type" value="Genomic_DNA"/>
</dbReference>
<dbReference type="EC" id="5.5.1.4" evidence="5"/>
<dbReference type="AlphaFoldDB" id="A0A1A8VYV3"/>
<reference evidence="8" key="2">
    <citation type="submission" date="2016-05" db="EMBL/GenBank/DDBJ databases">
        <authorList>
            <person name="Lavstsen T."/>
            <person name="Jespersen J.S."/>
        </authorList>
    </citation>
    <scope>NUCLEOTIDE SEQUENCE [LARGE SCALE GENOMIC DNA]</scope>
</reference>
<evidence type="ECO:0000256" key="6">
    <source>
        <dbReference type="ARBA" id="ARBA00022550"/>
    </source>
</evidence>
<dbReference type="UniPathway" id="UPA00823">
    <property type="reaction ID" value="UER00787"/>
</dbReference>
<gene>
    <name evidence="9" type="ORF">POVCU1_072370</name>
    <name evidence="8" type="ORF">POVCU2_0026670</name>
</gene>
<dbReference type="SUPFAM" id="SSF51735">
    <property type="entry name" value="NAD(P)-binding Rossmann-fold domains"/>
    <property type="match status" value="1"/>
</dbReference>
<accession>A0A1A8VYV3</accession>
<dbReference type="InterPro" id="IPR002587">
    <property type="entry name" value="Myo-inos-1-P_Synthase"/>
</dbReference>
<reference evidence="10 11" key="1">
    <citation type="submission" date="2016-05" db="EMBL/GenBank/DDBJ databases">
        <authorList>
            <person name="Naeem Raeece"/>
        </authorList>
    </citation>
    <scope>NUCLEOTIDE SEQUENCE [LARGE SCALE GENOMIC DNA]</scope>
</reference>
<evidence type="ECO:0000256" key="1">
    <source>
        <dbReference type="ARBA" id="ARBA00000113"/>
    </source>
</evidence>
<dbReference type="Pfam" id="PF07994">
    <property type="entry name" value="NAD_binding_5"/>
    <property type="match status" value="1"/>
</dbReference>
<keyword evidence="6" id="KW-0398">Inositol biosynthesis</keyword>
<evidence type="ECO:0000256" key="3">
    <source>
        <dbReference type="ARBA" id="ARBA00005117"/>
    </source>
</evidence>
<dbReference type="GO" id="GO:0008654">
    <property type="term" value="P:phospholipid biosynthetic process"/>
    <property type="evidence" value="ECO:0007669"/>
    <property type="project" value="InterPro"/>
</dbReference>
<dbReference type="Pfam" id="PF01658">
    <property type="entry name" value="Inos-1-P_synth"/>
    <property type="match status" value="1"/>
</dbReference>
<dbReference type="InterPro" id="IPR013021">
    <property type="entry name" value="Myo-inos-1-P_Synthase_GAPDH"/>
</dbReference>
<comment type="cofactor">
    <cofactor evidence="2">
        <name>NAD(+)</name>
        <dbReference type="ChEBI" id="CHEBI:57540"/>
    </cofactor>
</comment>
<feature type="domain" description="Myo-inositol-1-phosphate synthase GAPDH-like" evidence="7">
    <location>
        <begin position="380"/>
        <end position="534"/>
    </location>
</feature>
<dbReference type="GO" id="GO:0004512">
    <property type="term" value="F:inositol-3-phosphate synthase activity"/>
    <property type="evidence" value="ECO:0007669"/>
    <property type="project" value="UniProtKB-EC"/>
</dbReference>
<evidence type="ECO:0000256" key="4">
    <source>
        <dbReference type="ARBA" id="ARBA00010813"/>
    </source>
</evidence>
<evidence type="ECO:0000313" key="8">
    <source>
        <dbReference type="EMBL" id="SBS84551.1"/>
    </source>
</evidence>
<comment type="similarity">
    <text evidence="4">Belongs to the myo-inositol 1-phosphate synthase family.</text>
</comment>
<protein>
    <recommendedName>
        <fullName evidence="5">inositol-3-phosphate synthase</fullName>
        <ecNumber evidence="5">5.5.1.4</ecNumber>
    </recommendedName>
</protein>
<evidence type="ECO:0000313" key="11">
    <source>
        <dbReference type="Proteomes" id="UP000078560"/>
    </source>
</evidence>
<evidence type="ECO:0000313" key="10">
    <source>
        <dbReference type="Proteomes" id="UP000078546"/>
    </source>
</evidence>
<comment type="pathway">
    <text evidence="3">Polyol metabolism; myo-inositol biosynthesis; myo-inositol from D-glucose 6-phosphate: step 1/2.</text>
</comment>
<proteinExistence type="inferred from homology"/>